<accession>A0A1G8YUL0</accession>
<evidence type="ECO:0000313" key="1">
    <source>
        <dbReference type="EMBL" id="SDK06529.1"/>
    </source>
</evidence>
<reference evidence="1 2" key="1">
    <citation type="submission" date="2016-10" db="EMBL/GenBank/DDBJ databases">
        <authorList>
            <person name="de Groot N.N."/>
        </authorList>
    </citation>
    <scope>NUCLEOTIDE SEQUENCE [LARGE SCALE GENOMIC DNA]</scope>
    <source>
        <strain evidence="1 2">DSM 25294</strain>
    </source>
</reference>
<dbReference type="AlphaFoldDB" id="A0A1G8YUL0"/>
<dbReference type="Proteomes" id="UP000199382">
    <property type="component" value="Unassembled WGS sequence"/>
</dbReference>
<dbReference type="OrthoDB" id="7875968at2"/>
<protein>
    <recommendedName>
        <fullName evidence="3">DUF2946 domain-containing protein</fullName>
    </recommendedName>
</protein>
<dbReference type="STRING" id="571298.SAMN04488026_103025"/>
<dbReference type="EMBL" id="FNEK01000030">
    <property type="protein sequence ID" value="SDK06529.1"/>
    <property type="molecule type" value="Genomic_DNA"/>
</dbReference>
<keyword evidence="2" id="KW-1185">Reference proteome</keyword>
<name>A0A1G8YUL0_9RHOB</name>
<evidence type="ECO:0008006" key="3">
    <source>
        <dbReference type="Google" id="ProtNLM"/>
    </source>
</evidence>
<gene>
    <name evidence="1" type="ORF">SAMN04488026_103025</name>
</gene>
<dbReference type="RefSeq" id="WP_093157565.1">
    <property type="nucleotide sequence ID" value="NZ_FNEK01000030.1"/>
</dbReference>
<sequence length="154" mass="16196">MIRNRLHALLPLYDEKPTQVTRKIERPRSRPTGNTLLRVLALVTMVFQVLLTADHLGASAARSLGVAPPGTGLGIMEICSGDGVALVDLGGDGQDCPVCASAAVADFGDSSNATAPDFAIVALALTMQIPRRDDMPARRSMRAASIRAPPVLPV</sequence>
<proteinExistence type="predicted"/>
<evidence type="ECO:0000313" key="2">
    <source>
        <dbReference type="Proteomes" id="UP000199382"/>
    </source>
</evidence>
<organism evidence="1 2">
    <name type="scientific">Aliiruegeria lutimaris</name>
    <dbReference type="NCBI Taxonomy" id="571298"/>
    <lineage>
        <taxon>Bacteria</taxon>
        <taxon>Pseudomonadati</taxon>
        <taxon>Pseudomonadota</taxon>
        <taxon>Alphaproteobacteria</taxon>
        <taxon>Rhodobacterales</taxon>
        <taxon>Roseobacteraceae</taxon>
        <taxon>Aliiruegeria</taxon>
    </lineage>
</organism>